<dbReference type="InterPro" id="IPR042100">
    <property type="entry name" value="Bug_dom1"/>
</dbReference>
<gene>
    <name evidence="3" type="ORF">CE154_010225</name>
</gene>
<dbReference type="PANTHER" id="PTHR42928:SF5">
    <property type="entry name" value="BLR1237 PROTEIN"/>
    <property type="match status" value="1"/>
</dbReference>
<evidence type="ECO:0000313" key="4">
    <source>
        <dbReference type="Proteomes" id="UP000216225"/>
    </source>
</evidence>
<evidence type="ECO:0000313" key="3">
    <source>
        <dbReference type="EMBL" id="RKJ96403.1"/>
    </source>
</evidence>
<dbReference type="SUPFAM" id="SSF53850">
    <property type="entry name" value="Periplasmic binding protein-like II"/>
    <property type="match status" value="1"/>
</dbReference>
<feature type="chain" id="PRO_5018789305" evidence="2">
    <location>
        <begin position="28"/>
        <end position="327"/>
    </location>
</feature>
<name>A0A3R7LF26_9BURK</name>
<dbReference type="PIRSF" id="PIRSF017082">
    <property type="entry name" value="YflP"/>
    <property type="match status" value="1"/>
</dbReference>
<dbReference type="PANTHER" id="PTHR42928">
    <property type="entry name" value="TRICARBOXYLATE-BINDING PROTEIN"/>
    <property type="match status" value="1"/>
</dbReference>
<dbReference type="CDD" id="cd13578">
    <property type="entry name" value="PBP2_Bug27"/>
    <property type="match status" value="1"/>
</dbReference>
<dbReference type="Gene3D" id="3.40.190.150">
    <property type="entry name" value="Bordetella uptake gene, domain 1"/>
    <property type="match status" value="1"/>
</dbReference>
<dbReference type="EMBL" id="NKDB02000002">
    <property type="protein sequence ID" value="RKJ96403.1"/>
    <property type="molecule type" value="Genomic_DNA"/>
</dbReference>
<dbReference type="RefSeq" id="WP_094437975.1">
    <property type="nucleotide sequence ID" value="NZ_AP024172.1"/>
</dbReference>
<organism evidence="3 4">
    <name type="scientific">Alicycliphilus denitrificans</name>
    <dbReference type="NCBI Taxonomy" id="179636"/>
    <lineage>
        <taxon>Bacteria</taxon>
        <taxon>Pseudomonadati</taxon>
        <taxon>Pseudomonadota</taxon>
        <taxon>Betaproteobacteria</taxon>
        <taxon>Burkholderiales</taxon>
        <taxon>Comamonadaceae</taxon>
        <taxon>Alicycliphilus</taxon>
    </lineage>
</organism>
<protein>
    <submittedName>
        <fullName evidence="3">Tripartite tricarboxylate transporter substrate binding protein</fullName>
    </submittedName>
</protein>
<accession>A0A3R7LF26</accession>
<evidence type="ECO:0000256" key="1">
    <source>
        <dbReference type="ARBA" id="ARBA00006987"/>
    </source>
</evidence>
<reference evidence="3 4" key="1">
    <citation type="submission" date="2018-09" db="EMBL/GenBank/DDBJ databases">
        <title>Genome comparison of Alicycliphilus sp. BQ1, a polyurethanolytic bacterium, with its closest phylogenetic relatives Alicycliphilus denitrificans BC and K601, unable to attack polyurethane.</title>
        <authorList>
            <person name="Loza-Tavera H."/>
            <person name="Lozano L."/>
            <person name="Cevallos M."/>
            <person name="Maya-Lucas O."/>
            <person name="Garcia-Mena J."/>
            <person name="Hernandez J."/>
        </authorList>
    </citation>
    <scope>NUCLEOTIDE SEQUENCE [LARGE SCALE GENOMIC DNA]</scope>
    <source>
        <strain evidence="3 4">BQ1</strain>
    </source>
</reference>
<sequence>MKTTRRHVGKWMGAAILGCGLALPAAAQDKWPSQPIKLIVPFAAGGATDQVARLVASKMGAALGTTVVVDNRIGANGNIGADLVAKAAPDGYTFLHTTSSIAFTAAFKQKVHYSLAKDLQPVTLAVNQPLLVMSSLQSGIVDAATLRQYLRKNDNKVTYASSGNGNLTHLAMYVILNALGADATHVPYKGGAAAFPDFIAGRVDLFSDPINSAFPHVRDKRVTALAVTGEKRSPLAPDVPTVSESLLPGFTMGAWQAVFAPAGTPPEIVAKMRQAYGIALQDPAIKAKLASDGAEAIGSSGEELKAFMDSEIRRWEKVVQTSGVKLD</sequence>
<dbReference type="Proteomes" id="UP000216225">
    <property type="component" value="Unassembled WGS sequence"/>
</dbReference>
<keyword evidence="2" id="KW-0732">Signal</keyword>
<dbReference type="Gene3D" id="3.40.190.10">
    <property type="entry name" value="Periplasmic binding protein-like II"/>
    <property type="match status" value="1"/>
</dbReference>
<comment type="similarity">
    <text evidence="1">Belongs to the UPF0065 (bug) family.</text>
</comment>
<proteinExistence type="inferred from homology"/>
<evidence type="ECO:0000256" key="2">
    <source>
        <dbReference type="SAM" id="SignalP"/>
    </source>
</evidence>
<dbReference type="AlphaFoldDB" id="A0A3R7LF26"/>
<comment type="caution">
    <text evidence="3">The sequence shown here is derived from an EMBL/GenBank/DDBJ whole genome shotgun (WGS) entry which is preliminary data.</text>
</comment>
<dbReference type="Pfam" id="PF03401">
    <property type="entry name" value="TctC"/>
    <property type="match status" value="1"/>
</dbReference>
<dbReference type="InterPro" id="IPR005064">
    <property type="entry name" value="BUG"/>
</dbReference>
<feature type="signal peptide" evidence="2">
    <location>
        <begin position="1"/>
        <end position="27"/>
    </location>
</feature>